<feature type="compositionally biased region" description="Polar residues" evidence="1">
    <location>
        <begin position="212"/>
        <end position="227"/>
    </location>
</feature>
<gene>
    <name evidence="2" type="ORF">BGZ65_004962</name>
</gene>
<evidence type="ECO:0000313" key="2">
    <source>
        <dbReference type="EMBL" id="KAF9999734.1"/>
    </source>
</evidence>
<protein>
    <submittedName>
        <fullName evidence="2">Uncharacterized protein</fullName>
    </submittedName>
</protein>
<feature type="region of interest" description="Disordered" evidence="1">
    <location>
        <begin position="166"/>
        <end position="274"/>
    </location>
</feature>
<sequence length="274" mass="29836">MSDLTAEELALEAMLESRLEIISSRLQALHQATQQLNSQTQELSKAVDTKARRMYVVEDNLLRLQGKPGLSNMMLVNGAQPSRGHLFANKNSEIEEEIKMGFKTLRRKFQAAGAAVSTVGWWRHLKDKKNGSDPVPAVPVQITAAKSNSTKNEVTKLSVDTALANQHDQHDQQQEEALSPTMTGTSPVKPAVLSPKAMLSPTSSSTKRRTVDLQQIFTAPSPTTAKQPHQHYLISPSNQRAHPSLGLISPPTSPNAPDQSPTTGGLMRGQSLHS</sequence>
<evidence type="ECO:0000256" key="1">
    <source>
        <dbReference type="SAM" id="MobiDB-lite"/>
    </source>
</evidence>
<proteinExistence type="predicted"/>
<evidence type="ECO:0000313" key="3">
    <source>
        <dbReference type="Proteomes" id="UP000749646"/>
    </source>
</evidence>
<dbReference type="AlphaFoldDB" id="A0A9P6MH21"/>
<organism evidence="2 3">
    <name type="scientific">Modicella reniformis</name>
    <dbReference type="NCBI Taxonomy" id="1440133"/>
    <lineage>
        <taxon>Eukaryota</taxon>
        <taxon>Fungi</taxon>
        <taxon>Fungi incertae sedis</taxon>
        <taxon>Mucoromycota</taxon>
        <taxon>Mortierellomycotina</taxon>
        <taxon>Mortierellomycetes</taxon>
        <taxon>Mortierellales</taxon>
        <taxon>Mortierellaceae</taxon>
        <taxon>Modicella</taxon>
    </lineage>
</organism>
<reference evidence="2" key="1">
    <citation type="journal article" date="2020" name="Fungal Divers.">
        <title>Resolving the Mortierellaceae phylogeny through synthesis of multi-gene phylogenetics and phylogenomics.</title>
        <authorList>
            <person name="Vandepol N."/>
            <person name="Liber J."/>
            <person name="Desiro A."/>
            <person name="Na H."/>
            <person name="Kennedy M."/>
            <person name="Barry K."/>
            <person name="Grigoriev I.V."/>
            <person name="Miller A.N."/>
            <person name="O'Donnell K."/>
            <person name="Stajich J.E."/>
            <person name="Bonito G."/>
        </authorList>
    </citation>
    <scope>NUCLEOTIDE SEQUENCE</scope>
    <source>
        <strain evidence="2">MES-2147</strain>
    </source>
</reference>
<dbReference type="OrthoDB" id="2407601at2759"/>
<dbReference type="Proteomes" id="UP000749646">
    <property type="component" value="Unassembled WGS sequence"/>
</dbReference>
<dbReference type="EMBL" id="JAAAHW010000707">
    <property type="protein sequence ID" value="KAF9999734.1"/>
    <property type="molecule type" value="Genomic_DNA"/>
</dbReference>
<comment type="caution">
    <text evidence="2">The sequence shown here is derived from an EMBL/GenBank/DDBJ whole genome shotgun (WGS) entry which is preliminary data.</text>
</comment>
<accession>A0A9P6MH21</accession>
<name>A0A9P6MH21_9FUNG</name>
<keyword evidence="3" id="KW-1185">Reference proteome</keyword>